<feature type="transmembrane region" description="Helical" evidence="1">
    <location>
        <begin position="38"/>
        <end position="58"/>
    </location>
</feature>
<keyword evidence="1" id="KW-1133">Transmembrane helix</keyword>
<keyword evidence="3" id="KW-1185">Reference proteome</keyword>
<dbReference type="AlphaFoldDB" id="A0A432W7U9"/>
<evidence type="ECO:0000256" key="1">
    <source>
        <dbReference type="SAM" id="Phobius"/>
    </source>
</evidence>
<keyword evidence="1" id="KW-0812">Transmembrane</keyword>
<feature type="transmembrane region" description="Helical" evidence="1">
    <location>
        <begin position="91"/>
        <end position="116"/>
    </location>
</feature>
<evidence type="ECO:0000313" key="3">
    <source>
        <dbReference type="Proteomes" id="UP000288293"/>
    </source>
</evidence>
<feature type="transmembrane region" description="Helical" evidence="1">
    <location>
        <begin position="216"/>
        <end position="239"/>
    </location>
</feature>
<comment type="caution">
    <text evidence="2">The sequence shown here is derived from an EMBL/GenBank/DDBJ whole genome shotgun (WGS) entry which is preliminary data.</text>
</comment>
<protein>
    <submittedName>
        <fullName evidence="2">Uncharacterized protein</fullName>
    </submittedName>
</protein>
<feature type="transmembrane region" description="Helical" evidence="1">
    <location>
        <begin position="122"/>
        <end position="141"/>
    </location>
</feature>
<dbReference type="RefSeq" id="WP_126802937.1">
    <property type="nucleotide sequence ID" value="NZ_PIPL01000001.1"/>
</dbReference>
<proteinExistence type="predicted"/>
<feature type="transmembrane region" description="Helical" evidence="1">
    <location>
        <begin position="12"/>
        <end position="32"/>
    </location>
</feature>
<organism evidence="2 3">
    <name type="scientific">Aliidiomarina minuta</name>
    <dbReference type="NCBI Taxonomy" id="880057"/>
    <lineage>
        <taxon>Bacteria</taxon>
        <taxon>Pseudomonadati</taxon>
        <taxon>Pseudomonadota</taxon>
        <taxon>Gammaproteobacteria</taxon>
        <taxon>Alteromonadales</taxon>
        <taxon>Idiomarinaceae</taxon>
        <taxon>Aliidiomarina</taxon>
    </lineage>
</organism>
<keyword evidence="1" id="KW-0472">Membrane</keyword>
<name>A0A432W7U9_9GAMM</name>
<feature type="transmembrane region" description="Helical" evidence="1">
    <location>
        <begin position="192"/>
        <end position="210"/>
    </location>
</feature>
<dbReference type="EMBL" id="PIPL01000001">
    <property type="protein sequence ID" value="RUO26122.1"/>
    <property type="molecule type" value="Genomic_DNA"/>
</dbReference>
<gene>
    <name evidence="2" type="ORF">CWE09_05190</name>
</gene>
<reference evidence="2 3" key="1">
    <citation type="journal article" date="2011" name="Front. Microbiol.">
        <title>Genomic signatures of strain selection and enhancement in Bacillus atrophaeus var. globigii, a historical biowarfare simulant.</title>
        <authorList>
            <person name="Gibbons H.S."/>
            <person name="Broomall S.M."/>
            <person name="McNew L.A."/>
            <person name="Daligault H."/>
            <person name="Chapman C."/>
            <person name="Bruce D."/>
            <person name="Karavis M."/>
            <person name="Krepps M."/>
            <person name="McGregor P.A."/>
            <person name="Hong C."/>
            <person name="Park K.H."/>
            <person name="Akmal A."/>
            <person name="Feldman A."/>
            <person name="Lin J.S."/>
            <person name="Chang W.E."/>
            <person name="Higgs B.W."/>
            <person name="Demirev P."/>
            <person name="Lindquist J."/>
            <person name="Liem A."/>
            <person name="Fochler E."/>
            <person name="Read T.D."/>
            <person name="Tapia R."/>
            <person name="Johnson S."/>
            <person name="Bishop-Lilly K.A."/>
            <person name="Detter C."/>
            <person name="Han C."/>
            <person name="Sozhamannan S."/>
            <person name="Rosenzweig C.N."/>
            <person name="Skowronski E.W."/>
        </authorList>
    </citation>
    <scope>NUCLEOTIDE SEQUENCE [LARGE SCALE GENOMIC DNA]</scope>
    <source>
        <strain evidence="2 3">MLST1</strain>
    </source>
</reference>
<sequence length="249" mass="27225">MKFIALVAGTRARYYLWAVALVSVCFTFFVAVNYNDSLLITLAVLGSGAFISILVINARVTRIKGKKEVFSEVTSNEGESASSERSKQMTFVNIVTSVYYSAILALITTGMALLIALTSSSLLLLIWAILASCVAISEYIVDATIDKALRRQRSLSRILSNQAKSVDNTDRSSAEVNKQKTFIELLASINETYFFGFLALFYGTITIFAASMSTNLVVITIMILVVCYSIAACVASATVDEAQRRIRPQ</sequence>
<evidence type="ECO:0000313" key="2">
    <source>
        <dbReference type="EMBL" id="RUO26122.1"/>
    </source>
</evidence>
<dbReference type="Proteomes" id="UP000288293">
    <property type="component" value="Unassembled WGS sequence"/>
</dbReference>
<accession>A0A432W7U9</accession>